<dbReference type="AlphaFoldDB" id="A0A2T7BIX7"/>
<organism evidence="2 3">
    <name type="scientific">Chitinophaga parva</name>
    <dbReference type="NCBI Taxonomy" id="2169414"/>
    <lineage>
        <taxon>Bacteria</taxon>
        <taxon>Pseudomonadati</taxon>
        <taxon>Bacteroidota</taxon>
        <taxon>Chitinophagia</taxon>
        <taxon>Chitinophagales</taxon>
        <taxon>Chitinophagaceae</taxon>
        <taxon>Chitinophaga</taxon>
    </lineage>
</organism>
<comment type="caution">
    <text evidence="2">The sequence shown here is derived from an EMBL/GenBank/DDBJ whole genome shotgun (WGS) entry which is preliminary data.</text>
</comment>
<dbReference type="EMBL" id="QCYK01000002">
    <property type="protein sequence ID" value="PUZ26249.1"/>
    <property type="molecule type" value="Genomic_DNA"/>
</dbReference>
<sequence>MRIILTNGSFYPAQTGGPSNTLYWHAKALQQRSQEVVVLTTQEGIDHSKHNIAVNKWADYGFGKIKYCSNHVSALWSTLRQLQKDDILHLSSLFYYPAFLAAMYCYVKGQRWIWSPRGECATAALQYSAWKKKPILKLLRKISHKAIFHATSPKETAEIRSVFGNNTQVIEFPNYCYLEDRIAVPVTKQLLFVGRIHPIKAIENLIEAVSLSKAFLHKGYTLKIVGKHDGQQEYFDQLQQLVKGLGLEERVIFAGHLAGAAKLKAYAESYVLVLPSHTENFGNVVIEALNQGTPVIASLNTPWELLPEYNAGMHVPNAPASLAQAIDALLELDEVQYEEMRSNAFRLCEEQFSIEKNIDKWIRIYDNVQHYS</sequence>
<dbReference type="CDD" id="cd03801">
    <property type="entry name" value="GT4_PimA-like"/>
    <property type="match status" value="1"/>
</dbReference>
<dbReference type="RefSeq" id="WP_108688087.1">
    <property type="nucleotide sequence ID" value="NZ_QCYK01000002.1"/>
</dbReference>
<name>A0A2T7BIX7_9BACT</name>
<dbReference type="SUPFAM" id="SSF53756">
    <property type="entry name" value="UDP-Glycosyltransferase/glycogen phosphorylase"/>
    <property type="match status" value="1"/>
</dbReference>
<evidence type="ECO:0000259" key="1">
    <source>
        <dbReference type="Pfam" id="PF00534"/>
    </source>
</evidence>
<protein>
    <recommendedName>
        <fullName evidence="1">Glycosyl transferase family 1 domain-containing protein</fullName>
    </recommendedName>
</protein>
<dbReference type="OrthoDB" id="9790710at2"/>
<keyword evidence="3" id="KW-1185">Reference proteome</keyword>
<reference evidence="2 3" key="1">
    <citation type="submission" date="2018-04" db="EMBL/GenBank/DDBJ databases">
        <title>Chitinophaga fuyangensis sp. nov., isolated from soil in a chemical factory.</title>
        <authorList>
            <person name="Chen K."/>
        </authorList>
    </citation>
    <scope>NUCLEOTIDE SEQUENCE [LARGE SCALE GENOMIC DNA]</scope>
    <source>
        <strain evidence="2 3">LY-1</strain>
    </source>
</reference>
<dbReference type="PANTHER" id="PTHR12526">
    <property type="entry name" value="GLYCOSYLTRANSFERASE"/>
    <property type="match status" value="1"/>
</dbReference>
<dbReference type="Proteomes" id="UP000244450">
    <property type="component" value="Unassembled WGS sequence"/>
</dbReference>
<gene>
    <name evidence="2" type="ORF">DCC81_18670</name>
</gene>
<feature type="domain" description="Glycosyl transferase family 1" evidence="1">
    <location>
        <begin position="188"/>
        <end position="344"/>
    </location>
</feature>
<evidence type="ECO:0000313" key="3">
    <source>
        <dbReference type="Proteomes" id="UP000244450"/>
    </source>
</evidence>
<dbReference type="Pfam" id="PF00534">
    <property type="entry name" value="Glycos_transf_1"/>
    <property type="match status" value="1"/>
</dbReference>
<evidence type="ECO:0000313" key="2">
    <source>
        <dbReference type="EMBL" id="PUZ26249.1"/>
    </source>
</evidence>
<dbReference type="GO" id="GO:0016757">
    <property type="term" value="F:glycosyltransferase activity"/>
    <property type="evidence" value="ECO:0007669"/>
    <property type="project" value="InterPro"/>
</dbReference>
<proteinExistence type="predicted"/>
<accession>A0A2T7BIX7</accession>
<dbReference type="InterPro" id="IPR001296">
    <property type="entry name" value="Glyco_trans_1"/>
</dbReference>
<dbReference type="Gene3D" id="3.40.50.2000">
    <property type="entry name" value="Glycogen Phosphorylase B"/>
    <property type="match status" value="2"/>
</dbReference>
<dbReference type="PANTHER" id="PTHR12526:SF637">
    <property type="entry name" value="GLYCOSYLTRANSFERASE EPSF-RELATED"/>
    <property type="match status" value="1"/>
</dbReference>